<reference evidence="2 3" key="1">
    <citation type="submission" date="2024-03" db="EMBL/GenBank/DDBJ databases">
        <title>Human intestinal bacterial collection.</title>
        <authorList>
            <person name="Pauvert C."/>
            <person name="Hitch T.C.A."/>
            <person name="Clavel T."/>
        </authorList>
    </citation>
    <scope>NUCLEOTIDE SEQUENCE [LARGE SCALE GENOMIC DNA]</scope>
    <source>
        <strain evidence="2 3">CLA-JM-H11</strain>
    </source>
</reference>
<protein>
    <submittedName>
        <fullName evidence="2">Serine hydrolase</fullName>
        <ecNumber evidence="2">3.-.-.-</ecNumber>
    </submittedName>
</protein>
<dbReference type="InterPro" id="IPR050789">
    <property type="entry name" value="Diverse_Enzym_Activities"/>
</dbReference>
<dbReference type="PANTHER" id="PTHR43283">
    <property type="entry name" value="BETA-LACTAMASE-RELATED"/>
    <property type="match status" value="1"/>
</dbReference>
<comment type="caution">
    <text evidence="2">The sequence shown here is derived from an EMBL/GenBank/DDBJ whole genome shotgun (WGS) entry which is preliminary data.</text>
</comment>
<dbReference type="GO" id="GO:0016787">
    <property type="term" value="F:hydrolase activity"/>
    <property type="evidence" value="ECO:0007669"/>
    <property type="project" value="UniProtKB-KW"/>
</dbReference>
<sequence length="597" mass="67083">MELKNSFKTLNYMRKILMSETDHILPFPVRPQKPLFAGQKPVPLPRCSPKQAAVPSKALNEFLKALSSASNGAPHTCIVARDDHVICEAAWAPYSTGTWHVTHSLCKSFVGTAIGMLWDEGKIELDEKICSIFPERCNLMTSRKARSLTVEHLLTMSSGSTFREAGAVVESDWVRGFLESEFEFEPGTQMDYNSMNTYLLSAILRRKAGCSLMEYLRPRLFEPMGFGDVAWERCPNGIEKGGWGMYVFLEDAVKLGMLYLHKGVWKGQRLLSEAWVEQATTTHLSRDTGEEYGFQIWTNSEKKRFLFNGMFGQYVIVCPDLDMVIGINAGAGNLFTRSATLKAANQLLAQVQSAAPDDPRAENELADTLAALSYDGTVARPAPSPASSLSRFFARLFRPAAPEASSLPPEIQSLPLSVFHFSQNHASLLPLISSCMNDWYSEGVKKCRFSLKENELSLLWWESGQAYELPIGFDHARSCTLNFGGNVFQAAARGKAVLNEDDELVLKITINYLELSSTRILKVFFRPDQTIRLQMLETPSLRLVFQMLEKNVPASVKSKMDLFRDMEYLWYRIDKVCSPVLTGMAQPQSLYKERETT</sequence>
<evidence type="ECO:0000259" key="1">
    <source>
        <dbReference type="Pfam" id="PF00144"/>
    </source>
</evidence>
<dbReference type="PANTHER" id="PTHR43283:SF7">
    <property type="entry name" value="BETA-LACTAMASE-RELATED DOMAIN-CONTAINING PROTEIN"/>
    <property type="match status" value="1"/>
</dbReference>
<organism evidence="2 3">
    <name type="scientific">Ruthenibacterium intestinale</name>
    <dbReference type="NCBI Taxonomy" id="3133163"/>
    <lineage>
        <taxon>Bacteria</taxon>
        <taxon>Bacillati</taxon>
        <taxon>Bacillota</taxon>
        <taxon>Clostridia</taxon>
        <taxon>Eubacteriales</taxon>
        <taxon>Oscillospiraceae</taxon>
        <taxon>Ruthenibacterium</taxon>
    </lineage>
</organism>
<evidence type="ECO:0000313" key="3">
    <source>
        <dbReference type="Proteomes" id="UP001477672"/>
    </source>
</evidence>
<dbReference type="SUPFAM" id="SSF56601">
    <property type="entry name" value="beta-lactamase/transpeptidase-like"/>
    <property type="match status" value="1"/>
</dbReference>
<dbReference type="InterPro" id="IPR001466">
    <property type="entry name" value="Beta-lactam-related"/>
</dbReference>
<gene>
    <name evidence="2" type="ORF">WMO24_03640</name>
</gene>
<evidence type="ECO:0000313" key="2">
    <source>
        <dbReference type="EMBL" id="MEQ2519524.1"/>
    </source>
</evidence>
<keyword evidence="2" id="KW-0378">Hydrolase</keyword>
<name>A0ABV1GCM9_9FIRM</name>
<dbReference type="EC" id="3.-.-.-" evidence="2"/>
<proteinExistence type="predicted"/>
<dbReference type="InterPro" id="IPR012338">
    <property type="entry name" value="Beta-lactam/transpept-like"/>
</dbReference>
<dbReference type="Gene3D" id="3.40.710.10">
    <property type="entry name" value="DD-peptidase/beta-lactamase superfamily"/>
    <property type="match status" value="1"/>
</dbReference>
<feature type="domain" description="Beta-lactamase-related" evidence="1">
    <location>
        <begin position="78"/>
        <end position="327"/>
    </location>
</feature>
<dbReference type="Pfam" id="PF00144">
    <property type="entry name" value="Beta-lactamase"/>
    <property type="match status" value="1"/>
</dbReference>
<keyword evidence="3" id="KW-1185">Reference proteome</keyword>
<accession>A0ABV1GCM9</accession>
<dbReference type="EMBL" id="JBBMFA010000058">
    <property type="protein sequence ID" value="MEQ2519524.1"/>
    <property type="molecule type" value="Genomic_DNA"/>
</dbReference>
<dbReference type="Proteomes" id="UP001477672">
    <property type="component" value="Unassembled WGS sequence"/>
</dbReference>
<dbReference type="RefSeq" id="WP_349214955.1">
    <property type="nucleotide sequence ID" value="NZ_JBBMFA010000058.1"/>
</dbReference>